<dbReference type="Proteomes" id="UP000050360">
    <property type="component" value="Unassembled WGS sequence"/>
</dbReference>
<organism evidence="2 3">
    <name type="scientific">Candidatus Methanoperedens nitratireducens</name>
    <dbReference type="NCBI Taxonomy" id="1392998"/>
    <lineage>
        <taxon>Archaea</taxon>
        <taxon>Methanobacteriati</taxon>
        <taxon>Methanobacteriota</taxon>
        <taxon>Stenosarchaea group</taxon>
        <taxon>Methanomicrobia</taxon>
        <taxon>Methanosarcinales</taxon>
        <taxon>ANME-2 cluster</taxon>
        <taxon>Candidatus Methanoperedentaceae</taxon>
        <taxon>Candidatus Methanoperedens</taxon>
    </lineage>
</organism>
<evidence type="ECO:0000313" key="2">
    <source>
        <dbReference type="EMBL" id="KPQ41633.1"/>
    </source>
</evidence>
<dbReference type="PROSITE" id="PS50885">
    <property type="entry name" value="HAMP"/>
    <property type="match status" value="1"/>
</dbReference>
<accession>A0A0P7ZDQ7</accession>
<evidence type="ECO:0000259" key="1">
    <source>
        <dbReference type="PROSITE" id="PS50885"/>
    </source>
</evidence>
<protein>
    <submittedName>
        <fullName evidence="2">HAMP domain protein</fullName>
    </submittedName>
</protein>
<dbReference type="CDD" id="cd06225">
    <property type="entry name" value="HAMP"/>
    <property type="match status" value="1"/>
</dbReference>
<dbReference type="GO" id="GO:0007165">
    <property type="term" value="P:signal transduction"/>
    <property type="evidence" value="ECO:0007669"/>
    <property type="project" value="InterPro"/>
</dbReference>
<dbReference type="EMBL" id="LKCM01000329">
    <property type="protein sequence ID" value="KPQ41633.1"/>
    <property type="molecule type" value="Genomic_DNA"/>
</dbReference>
<gene>
    <name evidence="2" type="ORF">MPEBLZ_03814</name>
</gene>
<evidence type="ECO:0000313" key="3">
    <source>
        <dbReference type="Proteomes" id="UP000050360"/>
    </source>
</evidence>
<dbReference type="SMART" id="SM00304">
    <property type="entry name" value="HAMP"/>
    <property type="match status" value="1"/>
</dbReference>
<name>A0A0P7ZDQ7_9EURY</name>
<reference evidence="2 3" key="1">
    <citation type="submission" date="2015-09" db="EMBL/GenBank/DDBJ databases">
        <title>A metagenomics-based metabolic model of nitrate-dependent anaerobic oxidation of methane by Methanoperedens-like archaea.</title>
        <authorList>
            <person name="Arshad A."/>
            <person name="Speth D.R."/>
            <person name="De Graaf R.M."/>
            <person name="Op Den Camp H.J."/>
            <person name="Jetten M.S."/>
            <person name="Welte C.U."/>
        </authorList>
    </citation>
    <scope>NUCLEOTIDE SEQUENCE [LARGE SCALE GENOMIC DNA]</scope>
</reference>
<dbReference type="InterPro" id="IPR003660">
    <property type="entry name" value="HAMP_dom"/>
</dbReference>
<dbReference type="SUPFAM" id="SSF158472">
    <property type="entry name" value="HAMP domain-like"/>
    <property type="match status" value="1"/>
</dbReference>
<dbReference type="AlphaFoldDB" id="A0A0P7ZDQ7"/>
<dbReference type="Gene3D" id="6.10.340.10">
    <property type="match status" value="1"/>
</dbReference>
<comment type="caution">
    <text evidence="2">The sequence shown here is derived from an EMBL/GenBank/DDBJ whole genome shotgun (WGS) entry which is preliminary data.</text>
</comment>
<sequence>MSSILICIGLTRSIMKPLNEFEIAANRISEGDLTPDMKSISSDEIGLLAGYFIKMTVYTQTYNWKGTGYLFKNGN</sequence>
<feature type="domain" description="HAMP" evidence="1">
    <location>
        <begin position="12"/>
        <end position="55"/>
    </location>
</feature>
<dbReference type="GO" id="GO:0016020">
    <property type="term" value="C:membrane"/>
    <property type="evidence" value="ECO:0007669"/>
    <property type="project" value="InterPro"/>
</dbReference>
<proteinExistence type="predicted"/>
<dbReference type="Pfam" id="PF00672">
    <property type="entry name" value="HAMP"/>
    <property type="match status" value="1"/>
</dbReference>